<evidence type="ECO:0000313" key="1">
    <source>
        <dbReference type="EMBL" id="GBF50398.1"/>
    </source>
</evidence>
<dbReference type="AlphaFoldDB" id="A0A2P2E0I7"/>
<accession>A0A2P2E0I7</accession>
<name>A0A2P2E0I7_9LEPT</name>
<proteinExistence type="predicted"/>
<evidence type="ECO:0008006" key="3">
    <source>
        <dbReference type="Google" id="ProtNLM"/>
    </source>
</evidence>
<dbReference type="EMBL" id="BFBB01000004">
    <property type="protein sequence ID" value="GBF50398.1"/>
    <property type="molecule type" value="Genomic_DNA"/>
</dbReference>
<dbReference type="Gene3D" id="3.10.450.50">
    <property type="match status" value="1"/>
</dbReference>
<dbReference type="Proteomes" id="UP000245133">
    <property type="component" value="Unassembled WGS sequence"/>
</dbReference>
<comment type="caution">
    <text evidence="1">The sequence shown here is derived from an EMBL/GenBank/DDBJ whole genome shotgun (WGS) entry which is preliminary data.</text>
</comment>
<keyword evidence="2" id="KW-1185">Reference proteome</keyword>
<organism evidence="1 2">
    <name type="scientific">Leptospira ryugenii</name>
    <dbReference type="NCBI Taxonomy" id="1917863"/>
    <lineage>
        <taxon>Bacteria</taxon>
        <taxon>Pseudomonadati</taxon>
        <taxon>Spirochaetota</taxon>
        <taxon>Spirochaetia</taxon>
        <taxon>Leptospirales</taxon>
        <taxon>Leptospiraceae</taxon>
        <taxon>Leptospira</taxon>
    </lineage>
</organism>
<evidence type="ECO:0000313" key="2">
    <source>
        <dbReference type="Proteomes" id="UP000245133"/>
    </source>
</evidence>
<sequence>MNNFNSSTKETLKANGLKLMLGTILVFSLPVLAGPTKKVSKTPNQSPVASTQEKVDCITEMEVVAAQKAWGQGIIEIGKVYTQGGDYVEAAAKHINKFYGYDLSLVLFKPTLASVDQFRTSFDSALSYFVGGNPAFPEDKGFAIKPWAAVRWKNYGIVNNSCNMAVAMGNYWFTPAAGGADTKVEYSFGYVKGKDGELKIVVHHSSIPFNPN</sequence>
<dbReference type="OrthoDB" id="9807600at2"/>
<dbReference type="RefSeq" id="WP_108976271.1">
    <property type="nucleotide sequence ID" value="NZ_BFBB01000004.1"/>
</dbReference>
<gene>
    <name evidence="1" type="ORF">LPTSP4_19230</name>
</gene>
<reference evidence="1 2" key="1">
    <citation type="submission" date="2018-02" db="EMBL/GenBank/DDBJ databases">
        <title>Novel Leptospira species isolated from soil and water in Japan.</title>
        <authorList>
            <person name="Nakao R."/>
            <person name="Masuzawa T."/>
        </authorList>
    </citation>
    <scope>NUCLEOTIDE SEQUENCE [LARGE SCALE GENOMIC DNA]</scope>
    <source>
        <strain evidence="1 2">YH101</strain>
    </source>
</reference>
<protein>
    <recommendedName>
        <fullName evidence="3">Phosphoribosyl-AMP cyclohydrolase</fullName>
    </recommendedName>
</protein>